<evidence type="ECO:0000313" key="19">
    <source>
        <dbReference type="EMBL" id="SDC70714.1"/>
    </source>
</evidence>
<feature type="region of interest" description="Disordered" evidence="15">
    <location>
        <begin position="467"/>
        <end position="489"/>
    </location>
</feature>
<dbReference type="InterPro" id="IPR050428">
    <property type="entry name" value="TCS_sensor_his_kinase"/>
</dbReference>
<dbReference type="PANTHER" id="PTHR45436">
    <property type="entry name" value="SENSOR HISTIDINE KINASE YKOH"/>
    <property type="match status" value="1"/>
</dbReference>
<dbReference type="InterPro" id="IPR005467">
    <property type="entry name" value="His_kinase_dom"/>
</dbReference>
<dbReference type="Proteomes" id="UP000199417">
    <property type="component" value="Unassembled WGS sequence"/>
</dbReference>
<evidence type="ECO:0000256" key="5">
    <source>
        <dbReference type="ARBA" id="ARBA00022475"/>
    </source>
</evidence>
<sequence>MRPLRRMPLRFTLVAALLVLAGLGLLASGVAVTSALENSLIARTDATLRDAAHGWAKPRGDRPLPPPGEAGPARPPTQFYVRTVTNDGTVNPPINDGKLDPDLPADPGPDPVTVGSIGHPDQHWRALTAVTPEGAVTVAIRLADVDQTVERLVGLQVGIGVVVLSVLGVAGYLVVRRSLRPLVEVEHTAAAIAAGDLHRRVPERDERTEIGRLSVALNGMLTQIQTAFAATEASEESARRSEDRMRRFVADASHELRTPLTTIRGFAELYRQGATTDTDMLMARIEGEASRMGLLVEDLLMLARLDAQRPLAQEHVDLLTVASDAVHDARAIAPDREIALEVVDGPGCPQVLGDDARLRQVLTNLVSNALGHTPDSASVTVRVGTVGPHALLEVADTGPGLDEQARERVFERFYRADTSRTRESGGSGLGLSIVAALVAAHGGTVTVDSPAAGGAVFRVLLPRADGGADADVAASPSRTASWSADPELK</sequence>
<keyword evidence="9" id="KW-0547">Nucleotide-binding</keyword>
<keyword evidence="10 19" id="KW-0418">Kinase</keyword>
<dbReference type="InterPro" id="IPR003660">
    <property type="entry name" value="HAMP_dom"/>
</dbReference>
<gene>
    <name evidence="19" type="ORF">SAMN05444580_101647</name>
</gene>
<keyword evidence="12 16" id="KW-1133">Transmembrane helix</keyword>
<reference evidence="19 20" key="1">
    <citation type="submission" date="2016-10" db="EMBL/GenBank/DDBJ databases">
        <authorList>
            <person name="de Groot N.N."/>
        </authorList>
    </citation>
    <scope>NUCLEOTIDE SEQUENCE [LARGE SCALE GENOMIC DNA]</scope>
    <source>
        <strain evidence="19 20">JCM 11308</strain>
    </source>
</reference>
<dbReference type="EMBL" id="FNAB01000001">
    <property type="protein sequence ID" value="SDC70714.1"/>
    <property type="molecule type" value="Genomic_DNA"/>
</dbReference>
<keyword evidence="11" id="KW-0067">ATP-binding</keyword>
<protein>
    <recommendedName>
        <fullName evidence="4">histidine kinase</fullName>
        <ecNumber evidence="4">2.7.13.3</ecNumber>
    </recommendedName>
</protein>
<dbReference type="Pfam" id="PF00512">
    <property type="entry name" value="HisKA"/>
    <property type="match status" value="1"/>
</dbReference>
<keyword evidence="6" id="KW-0597">Phosphoprotein</keyword>
<feature type="domain" description="Histidine kinase" evidence="17">
    <location>
        <begin position="251"/>
        <end position="465"/>
    </location>
</feature>
<proteinExistence type="predicted"/>
<keyword evidence="8 16" id="KW-0812">Transmembrane</keyword>
<evidence type="ECO:0000256" key="2">
    <source>
        <dbReference type="ARBA" id="ARBA00004236"/>
    </source>
</evidence>
<dbReference type="GO" id="GO:0000155">
    <property type="term" value="F:phosphorelay sensor kinase activity"/>
    <property type="evidence" value="ECO:0007669"/>
    <property type="project" value="InterPro"/>
</dbReference>
<accession>A0A1G6NTN7</accession>
<keyword evidence="7" id="KW-0808">Transferase</keyword>
<dbReference type="SUPFAM" id="SSF55874">
    <property type="entry name" value="ATPase domain of HSP90 chaperone/DNA topoisomerase II/histidine kinase"/>
    <property type="match status" value="1"/>
</dbReference>
<feature type="region of interest" description="Disordered" evidence="15">
    <location>
        <begin position="54"/>
        <end position="108"/>
    </location>
</feature>
<dbReference type="SUPFAM" id="SSF47384">
    <property type="entry name" value="Homodimeric domain of signal transducing histidine kinase"/>
    <property type="match status" value="1"/>
</dbReference>
<dbReference type="SMART" id="SM00387">
    <property type="entry name" value="HATPase_c"/>
    <property type="match status" value="1"/>
</dbReference>
<dbReference type="InterPro" id="IPR036890">
    <property type="entry name" value="HATPase_C_sf"/>
</dbReference>
<keyword evidence="5" id="KW-1003">Cell membrane</keyword>
<dbReference type="PROSITE" id="PS50109">
    <property type="entry name" value="HIS_KIN"/>
    <property type="match status" value="1"/>
</dbReference>
<dbReference type="CDD" id="cd00082">
    <property type="entry name" value="HisKA"/>
    <property type="match status" value="1"/>
</dbReference>
<evidence type="ECO:0000256" key="6">
    <source>
        <dbReference type="ARBA" id="ARBA00022553"/>
    </source>
</evidence>
<comment type="subcellular location">
    <subcellularLocation>
        <location evidence="2">Cell membrane</location>
    </subcellularLocation>
    <subcellularLocation>
        <location evidence="3">Membrane raft</location>
        <topology evidence="3">Multi-pass membrane protein</topology>
    </subcellularLocation>
</comment>
<dbReference type="STRING" id="168276.SAMN05444580_101647"/>
<evidence type="ECO:0000256" key="16">
    <source>
        <dbReference type="SAM" id="Phobius"/>
    </source>
</evidence>
<comment type="catalytic activity">
    <reaction evidence="1">
        <text>ATP + protein L-histidine = ADP + protein N-phospho-L-histidine.</text>
        <dbReference type="EC" id="2.7.13.3"/>
    </reaction>
</comment>
<keyword evidence="13" id="KW-0902">Two-component regulatory system</keyword>
<keyword evidence="20" id="KW-1185">Reference proteome</keyword>
<evidence type="ECO:0000256" key="11">
    <source>
        <dbReference type="ARBA" id="ARBA00022840"/>
    </source>
</evidence>
<dbReference type="InterPro" id="IPR004358">
    <property type="entry name" value="Sig_transdc_His_kin-like_C"/>
</dbReference>
<evidence type="ECO:0000259" key="18">
    <source>
        <dbReference type="PROSITE" id="PS50885"/>
    </source>
</evidence>
<feature type="compositionally biased region" description="Pro residues" evidence="15">
    <location>
        <begin position="63"/>
        <end position="75"/>
    </location>
</feature>
<dbReference type="FunFam" id="3.30.565.10:FF:000023">
    <property type="entry name" value="PAS domain-containing sensor histidine kinase"/>
    <property type="match status" value="1"/>
</dbReference>
<dbReference type="SMART" id="SM00388">
    <property type="entry name" value="HisKA"/>
    <property type="match status" value="1"/>
</dbReference>
<dbReference type="InterPro" id="IPR003594">
    <property type="entry name" value="HATPase_dom"/>
</dbReference>
<dbReference type="GO" id="GO:0005524">
    <property type="term" value="F:ATP binding"/>
    <property type="evidence" value="ECO:0007669"/>
    <property type="project" value="UniProtKB-KW"/>
</dbReference>
<dbReference type="Pfam" id="PF02518">
    <property type="entry name" value="HATPase_c"/>
    <property type="match status" value="1"/>
</dbReference>
<evidence type="ECO:0000256" key="4">
    <source>
        <dbReference type="ARBA" id="ARBA00012438"/>
    </source>
</evidence>
<dbReference type="Gene3D" id="1.10.287.130">
    <property type="match status" value="1"/>
</dbReference>
<evidence type="ECO:0000256" key="9">
    <source>
        <dbReference type="ARBA" id="ARBA00022741"/>
    </source>
</evidence>
<evidence type="ECO:0000256" key="10">
    <source>
        <dbReference type="ARBA" id="ARBA00022777"/>
    </source>
</evidence>
<evidence type="ECO:0000256" key="15">
    <source>
        <dbReference type="SAM" id="MobiDB-lite"/>
    </source>
</evidence>
<keyword evidence="14 16" id="KW-0472">Membrane</keyword>
<dbReference type="GO" id="GO:0005886">
    <property type="term" value="C:plasma membrane"/>
    <property type="evidence" value="ECO:0007669"/>
    <property type="project" value="UniProtKB-SubCell"/>
</dbReference>
<dbReference type="Gene3D" id="3.30.565.10">
    <property type="entry name" value="Histidine kinase-like ATPase, C-terminal domain"/>
    <property type="match status" value="1"/>
</dbReference>
<dbReference type="PRINTS" id="PR00344">
    <property type="entry name" value="BCTRLSENSOR"/>
</dbReference>
<dbReference type="Gene3D" id="6.10.340.10">
    <property type="match status" value="1"/>
</dbReference>
<dbReference type="SMART" id="SM00304">
    <property type="entry name" value="HAMP"/>
    <property type="match status" value="1"/>
</dbReference>
<dbReference type="CDD" id="cd06225">
    <property type="entry name" value="HAMP"/>
    <property type="match status" value="1"/>
</dbReference>
<dbReference type="FunFam" id="1.10.287.130:FF:000001">
    <property type="entry name" value="Two-component sensor histidine kinase"/>
    <property type="match status" value="1"/>
</dbReference>
<organism evidence="19 20">
    <name type="scientific">Rhodococcus tukisamuensis</name>
    <dbReference type="NCBI Taxonomy" id="168276"/>
    <lineage>
        <taxon>Bacteria</taxon>
        <taxon>Bacillati</taxon>
        <taxon>Actinomycetota</taxon>
        <taxon>Actinomycetes</taxon>
        <taxon>Mycobacteriales</taxon>
        <taxon>Nocardiaceae</taxon>
        <taxon>Rhodococcus</taxon>
    </lineage>
</organism>
<dbReference type="SUPFAM" id="SSF158472">
    <property type="entry name" value="HAMP domain-like"/>
    <property type="match status" value="1"/>
</dbReference>
<dbReference type="GO" id="GO:0045121">
    <property type="term" value="C:membrane raft"/>
    <property type="evidence" value="ECO:0007669"/>
    <property type="project" value="UniProtKB-SubCell"/>
</dbReference>
<evidence type="ECO:0000256" key="3">
    <source>
        <dbReference type="ARBA" id="ARBA00004314"/>
    </source>
</evidence>
<feature type="domain" description="HAMP" evidence="18">
    <location>
        <begin position="176"/>
        <end position="229"/>
    </location>
</feature>
<evidence type="ECO:0000256" key="1">
    <source>
        <dbReference type="ARBA" id="ARBA00000085"/>
    </source>
</evidence>
<dbReference type="CDD" id="cd00075">
    <property type="entry name" value="HATPase"/>
    <property type="match status" value="1"/>
</dbReference>
<evidence type="ECO:0000256" key="7">
    <source>
        <dbReference type="ARBA" id="ARBA00022679"/>
    </source>
</evidence>
<dbReference type="Pfam" id="PF00672">
    <property type="entry name" value="HAMP"/>
    <property type="match status" value="1"/>
</dbReference>
<evidence type="ECO:0000256" key="13">
    <source>
        <dbReference type="ARBA" id="ARBA00023012"/>
    </source>
</evidence>
<feature type="transmembrane region" description="Helical" evidence="16">
    <location>
        <begin position="153"/>
        <end position="175"/>
    </location>
</feature>
<evidence type="ECO:0000259" key="17">
    <source>
        <dbReference type="PROSITE" id="PS50109"/>
    </source>
</evidence>
<evidence type="ECO:0000256" key="8">
    <source>
        <dbReference type="ARBA" id="ARBA00022692"/>
    </source>
</evidence>
<evidence type="ECO:0000313" key="20">
    <source>
        <dbReference type="Proteomes" id="UP000199417"/>
    </source>
</evidence>
<dbReference type="InterPro" id="IPR003661">
    <property type="entry name" value="HisK_dim/P_dom"/>
</dbReference>
<dbReference type="RefSeq" id="WP_083577036.1">
    <property type="nucleotide sequence ID" value="NZ_FNAB01000001.1"/>
</dbReference>
<dbReference type="PANTHER" id="PTHR45436:SF5">
    <property type="entry name" value="SENSOR HISTIDINE KINASE TRCS"/>
    <property type="match status" value="1"/>
</dbReference>
<dbReference type="InterPro" id="IPR036097">
    <property type="entry name" value="HisK_dim/P_sf"/>
</dbReference>
<dbReference type="AlphaFoldDB" id="A0A1G6NTN7"/>
<evidence type="ECO:0000256" key="12">
    <source>
        <dbReference type="ARBA" id="ARBA00022989"/>
    </source>
</evidence>
<dbReference type="EC" id="2.7.13.3" evidence="4"/>
<evidence type="ECO:0000256" key="14">
    <source>
        <dbReference type="ARBA" id="ARBA00023136"/>
    </source>
</evidence>
<name>A0A1G6NTN7_9NOCA</name>
<dbReference type="PROSITE" id="PS50885">
    <property type="entry name" value="HAMP"/>
    <property type="match status" value="1"/>
</dbReference>